<evidence type="ECO:0000313" key="2">
    <source>
        <dbReference type="Proteomes" id="UP001632037"/>
    </source>
</evidence>
<sequence length="62" mass="6961">ARFTIEAGIHSFAAKRKVLAKPESVQMPRPIPRIISELDIVLFRTSLISGLETEKTDETHNT</sequence>
<keyword evidence="2" id="KW-1185">Reference proteome</keyword>
<name>A0ABD3EVE8_9STRA</name>
<dbReference type="EMBL" id="JBIMZQ010000054">
    <property type="protein sequence ID" value="KAL3658500.1"/>
    <property type="molecule type" value="Genomic_DNA"/>
</dbReference>
<comment type="caution">
    <text evidence="1">The sequence shown here is derived from an EMBL/GenBank/DDBJ whole genome shotgun (WGS) entry which is preliminary data.</text>
</comment>
<evidence type="ECO:0000313" key="1">
    <source>
        <dbReference type="EMBL" id="KAL3658500.1"/>
    </source>
</evidence>
<reference evidence="1 2" key="1">
    <citation type="submission" date="2024-09" db="EMBL/GenBank/DDBJ databases">
        <title>Genome sequencing and assembly of Phytophthora oleae, isolate VK10A, causative agent of rot of olive drupes.</title>
        <authorList>
            <person name="Conti Taguali S."/>
            <person name="Riolo M."/>
            <person name="La Spada F."/>
            <person name="Cacciola S.O."/>
            <person name="Dionisio G."/>
        </authorList>
    </citation>
    <scope>NUCLEOTIDE SEQUENCE [LARGE SCALE GENOMIC DNA]</scope>
    <source>
        <strain evidence="1 2">VK10A</strain>
    </source>
</reference>
<gene>
    <name evidence="1" type="ORF">V7S43_016634</name>
</gene>
<protein>
    <submittedName>
        <fullName evidence="1">Uncharacterized protein</fullName>
    </submittedName>
</protein>
<feature type="non-terminal residue" evidence="1">
    <location>
        <position position="1"/>
    </location>
</feature>
<dbReference type="Proteomes" id="UP001632037">
    <property type="component" value="Unassembled WGS sequence"/>
</dbReference>
<proteinExistence type="predicted"/>
<dbReference type="AlphaFoldDB" id="A0ABD3EVE8"/>
<accession>A0ABD3EVE8</accession>
<organism evidence="1 2">
    <name type="scientific">Phytophthora oleae</name>
    <dbReference type="NCBI Taxonomy" id="2107226"/>
    <lineage>
        <taxon>Eukaryota</taxon>
        <taxon>Sar</taxon>
        <taxon>Stramenopiles</taxon>
        <taxon>Oomycota</taxon>
        <taxon>Peronosporomycetes</taxon>
        <taxon>Peronosporales</taxon>
        <taxon>Peronosporaceae</taxon>
        <taxon>Phytophthora</taxon>
    </lineage>
</organism>